<reference evidence="2 3" key="1">
    <citation type="journal article" date="2011" name="J. Bacteriol.">
        <title>Genome sequence of Chthoniobacter flavus Ellin428, an aerobic heterotrophic soil bacterium.</title>
        <authorList>
            <person name="Kant R."/>
            <person name="van Passel M.W."/>
            <person name="Palva A."/>
            <person name="Lucas S."/>
            <person name="Lapidus A."/>
            <person name="Glavina Del Rio T."/>
            <person name="Dalin E."/>
            <person name="Tice H."/>
            <person name="Bruce D."/>
            <person name="Goodwin L."/>
            <person name="Pitluck S."/>
            <person name="Larimer F.W."/>
            <person name="Land M.L."/>
            <person name="Hauser L."/>
            <person name="Sangwan P."/>
            <person name="de Vos W.M."/>
            <person name="Janssen P.H."/>
            <person name="Smidt H."/>
        </authorList>
    </citation>
    <scope>NUCLEOTIDE SEQUENCE [LARGE SCALE GENOMIC DNA]</scope>
    <source>
        <strain evidence="2 3">Ellin428</strain>
    </source>
</reference>
<dbReference type="RefSeq" id="WP_006982415.1">
    <property type="nucleotide sequence ID" value="NZ_ABVL01000020.1"/>
</dbReference>
<evidence type="ECO:0000256" key="1">
    <source>
        <dbReference type="SAM" id="Phobius"/>
    </source>
</evidence>
<keyword evidence="1" id="KW-1133">Transmembrane helix</keyword>
<evidence type="ECO:0000313" key="3">
    <source>
        <dbReference type="Proteomes" id="UP000005824"/>
    </source>
</evidence>
<keyword evidence="3" id="KW-1185">Reference proteome</keyword>
<evidence type="ECO:0000313" key="2">
    <source>
        <dbReference type="EMBL" id="EDY17408.1"/>
    </source>
</evidence>
<organism evidence="2 3">
    <name type="scientific">Chthoniobacter flavus Ellin428</name>
    <dbReference type="NCBI Taxonomy" id="497964"/>
    <lineage>
        <taxon>Bacteria</taxon>
        <taxon>Pseudomonadati</taxon>
        <taxon>Verrucomicrobiota</taxon>
        <taxon>Spartobacteria</taxon>
        <taxon>Chthoniobacterales</taxon>
        <taxon>Chthoniobacteraceae</taxon>
        <taxon>Chthoniobacter</taxon>
    </lineage>
</organism>
<sequence>MKHQATRSAGGSHRGFMLLETLLAVAIFAIGVLALGQGVSKGLRVERIMNEEARARRVLQNRFAEIEAGAIPSKDSHEKLGGVATGLTLTQKRTQLHKTDEHGQELANLFSVTLTVDWMSDGDKETRSLTFYVLPQQP</sequence>
<dbReference type="EMBL" id="ABVL01000020">
    <property type="protein sequence ID" value="EDY17408.1"/>
    <property type="molecule type" value="Genomic_DNA"/>
</dbReference>
<gene>
    <name evidence="2" type="ORF">CfE428DRAFT_5094</name>
</gene>
<proteinExistence type="predicted"/>
<dbReference type="AlphaFoldDB" id="B4D854"/>
<dbReference type="Proteomes" id="UP000005824">
    <property type="component" value="Unassembled WGS sequence"/>
</dbReference>
<dbReference type="InParanoid" id="B4D854"/>
<keyword evidence="1" id="KW-0812">Transmembrane</keyword>
<name>B4D854_9BACT</name>
<protein>
    <submittedName>
        <fullName evidence="2">Uncharacterized protein</fullName>
    </submittedName>
</protein>
<feature type="transmembrane region" description="Helical" evidence="1">
    <location>
        <begin position="16"/>
        <end position="39"/>
    </location>
</feature>
<dbReference type="STRING" id="497964.CfE428DRAFT_5094"/>
<accession>B4D854</accession>
<keyword evidence="1" id="KW-0472">Membrane</keyword>
<comment type="caution">
    <text evidence="2">The sequence shown here is derived from an EMBL/GenBank/DDBJ whole genome shotgun (WGS) entry which is preliminary data.</text>
</comment>